<keyword evidence="2" id="KW-0808">Transferase</keyword>
<keyword evidence="1" id="KW-0547">Nucleotide-binding</keyword>
<keyword evidence="1" id="KW-0067">ATP-binding</keyword>
<dbReference type="GO" id="GO:0006450">
    <property type="term" value="P:regulation of translational fidelity"/>
    <property type="evidence" value="ECO:0007669"/>
    <property type="project" value="InterPro"/>
</dbReference>
<dbReference type="GO" id="GO:0070681">
    <property type="term" value="P:glutaminyl-tRNAGln biosynthesis via transamidation"/>
    <property type="evidence" value="ECO:0007669"/>
    <property type="project" value="TreeGrafter"/>
</dbReference>
<dbReference type="GO" id="GO:0050567">
    <property type="term" value="F:glutaminyl-tRNA synthase (glutamine-hydrolyzing) activity"/>
    <property type="evidence" value="ECO:0007669"/>
    <property type="project" value="UniProtKB-UniRule"/>
</dbReference>
<comment type="catalytic activity">
    <reaction evidence="1">
        <text>L-aspartyl-tRNA(Asn) + L-glutamine + ATP + H2O = L-asparaginyl-tRNA(Asn) + L-glutamate + ADP + phosphate + 2 H(+)</text>
        <dbReference type="Rhea" id="RHEA:14513"/>
        <dbReference type="Rhea" id="RHEA-COMP:9674"/>
        <dbReference type="Rhea" id="RHEA-COMP:9677"/>
        <dbReference type="ChEBI" id="CHEBI:15377"/>
        <dbReference type="ChEBI" id="CHEBI:15378"/>
        <dbReference type="ChEBI" id="CHEBI:29985"/>
        <dbReference type="ChEBI" id="CHEBI:30616"/>
        <dbReference type="ChEBI" id="CHEBI:43474"/>
        <dbReference type="ChEBI" id="CHEBI:58359"/>
        <dbReference type="ChEBI" id="CHEBI:78515"/>
        <dbReference type="ChEBI" id="CHEBI:78516"/>
        <dbReference type="ChEBI" id="CHEBI:456216"/>
    </reaction>
</comment>
<dbReference type="SUPFAM" id="SSF141000">
    <property type="entry name" value="Glu-tRNAGln amidotransferase C subunit"/>
    <property type="match status" value="1"/>
</dbReference>
<dbReference type="Gene3D" id="1.10.20.60">
    <property type="entry name" value="Glu-tRNAGln amidotransferase C subunit, N-terminal domain"/>
    <property type="match status" value="1"/>
</dbReference>
<evidence type="ECO:0000313" key="2">
    <source>
        <dbReference type="EMBL" id="HFX12916.1"/>
    </source>
</evidence>
<comment type="subunit">
    <text evidence="1">Heterotrimer of A, B and C subunits.</text>
</comment>
<dbReference type="Pfam" id="PF02686">
    <property type="entry name" value="GatC"/>
    <property type="match status" value="1"/>
</dbReference>
<dbReference type="PANTHER" id="PTHR15004:SF0">
    <property type="entry name" value="GLUTAMYL-TRNA(GLN) AMIDOTRANSFERASE SUBUNIT C, MITOCHONDRIAL"/>
    <property type="match status" value="1"/>
</dbReference>
<organism evidence="2">
    <name type="scientific">Dictyoglomus thermophilum</name>
    <dbReference type="NCBI Taxonomy" id="14"/>
    <lineage>
        <taxon>Bacteria</taxon>
        <taxon>Pseudomonadati</taxon>
        <taxon>Dictyoglomota</taxon>
        <taxon>Dictyoglomia</taxon>
        <taxon>Dictyoglomales</taxon>
        <taxon>Dictyoglomaceae</taxon>
        <taxon>Dictyoglomus</taxon>
    </lineage>
</organism>
<dbReference type="HAMAP" id="MF_00122">
    <property type="entry name" value="GatC"/>
    <property type="match status" value="1"/>
</dbReference>
<keyword evidence="1" id="KW-0436">Ligase</keyword>
<dbReference type="GO" id="GO:0005524">
    <property type="term" value="F:ATP binding"/>
    <property type="evidence" value="ECO:0007669"/>
    <property type="project" value="UniProtKB-KW"/>
</dbReference>
<dbReference type="GO" id="GO:0016740">
    <property type="term" value="F:transferase activity"/>
    <property type="evidence" value="ECO:0007669"/>
    <property type="project" value="UniProtKB-KW"/>
</dbReference>
<name>A0A7C3RL62_DICTH</name>
<dbReference type="AlphaFoldDB" id="A0A7C3RL62"/>
<reference evidence="2" key="1">
    <citation type="journal article" date="2020" name="mSystems">
        <title>Genome- and Community-Level Interaction Insights into Carbon Utilization and Element Cycling Functions of Hydrothermarchaeota in Hydrothermal Sediment.</title>
        <authorList>
            <person name="Zhou Z."/>
            <person name="Liu Y."/>
            <person name="Xu W."/>
            <person name="Pan J."/>
            <person name="Luo Z.H."/>
            <person name="Li M."/>
        </authorList>
    </citation>
    <scope>NUCLEOTIDE SEQUENCE [LARGE SCALE GENOMIC DNA]</scope>
    <source>
        <strain evidence="2">SpSt-81</strain>
    </source>
</reference>
<keyword evidence="1" id="KW-0648">Protein biosynthesis</keyword>
<sequence length="100" mass="11990">MEKQDFKNQLKKTAHLARLYLTLEEEELFSRQLQSILDYFNKLQELDTTNVEPMAHVLPLSNVWREDDIRKSIPKEEIFMNAPEVEEDGFKIPRILKREE</sequence>
<comment type="caution">
    <text evidence="2">The sequence shown here is derived from an EMBL/GenBank/DDBJ whole genome shotgun (WGS) entry which is preliminary data.</text>
</comment>
<dbReference type="EC" id="6.3.5.-" evidence="1"/>
<dbReference type="GO" id="GO:0006412">
    <property type="term" value="P:translation"/>
    <property type="evidence" value="ECO:0007669"/>
    <property type="project" value="UniProtKB-UniRule"/>
</dbReference>
<comment type="similarity">
    <text evidence="1">Belongs to the GatC family.</text>
</comment>
<gene>
    <name evidence="1 2" type="primary">gatC</name>
    <name evidence="2" type="ORF">ENW00_02000</name>
</gene>
<dbReference type="InterPro" id="IPR003837">
    <property type="entry name" value="GatC"/>
</dbReference>
<comment type="catalytic activity">
    <reaction evidence="1">
        <text>L-glutamyl-tRNA(Gln) + L-glutamine + ATP + H2O = L-glutaminyl-tRNA(Gln) + L-glutamate + ADP + phosphate + H(+)</text>
        <dbReference type="Rhea" id="RHEA:17521"/>
        <dbReference type="Rhea" id="RHEA-COMP:9681"/>
        <dbReference type="Rhea" id="RHEA-COMP:9684"/>
        <dbReference type="ChEBI" id="CHEBI:15377"/>
        <dbReference type="ChEBI" id="CHEBI:15378"/>
        <dbReference type="ChEBI" id="CHEBI:29985"/>
        <dbReference type="ChEBI" id="CHEBI:30616"/>
        <dbReference type="ChEBI" id="CHEBI:43474"/>
        <dbReference type="ChEBI" id="CHEBI:58359"/>
        <dbReference type="ChEBI" id="CHEBI:78520"/>
        <dbReference type="ChEBI" id="CHEBI:78521"/>
        <dbReference type="ChEBI" id="CHEBI:456216"/>
    </reaction>
</comment>
<proteinExistence type="inferred from homology"/>
<evidence type="ECO:0000256" key="1">
    <source>
        <dbReference type="HAMAP-Rule" id="MF_00122"/>
    </source>
</evidence>
<dbReference type="InterPro" id="IPR036113">
    <property type="entry name" value="Asp/Glu-ADT_sf_sub_c"/>
</dbReference>
<dbReference type="PANTHER" id="PTHR15004">
    <property type="entry name" value="GLUTAMYL-TRNA(GLN) AMIDOTRANSFERASE SUBUNIT C, MITOCHONDRIAL"/>
    <property type="match status" value="1"/>
</dbReference>
<dbReference type="EMBL" id="DTIN01000009">
    <property type="protein sequence ID" value="HFX12916.1"/>
    <property type="molecule type" value="Genomic_DNA"/>
</dbReference>
<accession>A0A7C3RL62</accession>
<protein>
    <recommendedName>
        <fullName evidence="1">Aspartyl/glutamyl-tRNA(Asn/Gln) amidotransferase subunit C</fullName>
        <shortName evidence="1">Asp/Glu-ADT subunit C</shortName>
        <ecNumber evidence="1">6.3.5.-</ecNumber>
    </recommendedName>
</protein>
<dbReference type="NCBIfam" id="TIGR00135">
    <property type="entry name" value="gatC"/>
    <property type="match status" value="1"/>
</dbReference>
<comment type="function">
    <text evidence="1">Allows the formation of correctly charged Asn-tRNA(Asn) or Gln-tRNA(Gln) through the transamidation of misacylated Asp-tRNA(Asn) or Glu-tRNA(Gln) in organisms which lack either or both of asparaginyl-tRNA or glutaminyl-tRNA synthetases. The reaction takes place in the presence of glutamine and ATP through an activated phospho-Asp-tRNA(Asn) or phospho-Glu-tRNA(Gln).</text>
</comment>